<evidence type="ECO:0000256" key="1">
    <source>
        <dbReference type="SAM" id="Phobius"/>
    </source>
</evidence>
<evidence type="ECO:0000313" key="3">
    <source>
        <dbReference type="Proteomes" id="UP000177610"/>
    </source>
</evidence>
<evidence type="ECO:0000313" key="2">
    <source>
        <dbReference type="EMBL" id="OGE74293.1"/>
    </source>
</evidence>
<proteinExistence type="predicted"/>
<reference evidence="2 3" key="1">
    <citation type="journal article" date="2016" name="Nat. Commun.">
        <title>Thousands of microbial genomes shed light on interconnected biogeochemical processes in an aquifer system.</title>
        <authorList>
            <person name="Anantharaman K."/>
            <person name="Brown C.T."/>
            <person name="Hug L.A."/>
            <person name="Sharon I."/>
            <person name="Castelle C.J."/>
            <person name="Probst A.J."/>
            <person name="Thomas B.C."/>
            <person name="Singh A."/>
            <person name="Wilkins M.J."/>
            <person name="Karaoz U."/>
            <person name="Brodie E.L."/>
            <person name="Williams K.H."/>
            <person name="Hubbard S.S."/>
            <person name="Banfield J.F."/>
        </authorList>
    </citation>
    <scope>NUCLEOTIDE SEQUENCE [LARGE SCALE GENOMIC DNA]</scope>
</reference>
<feature type="transmembrane region" description="Helical" evidence="1">
    <location>
        <begin position="86"/>
        <end position="105"/>
    </location>
</feature>
<organism evidence="2 3">
    <name type="scientific">Candidatus Doudnabacteria bacterium RIFCSPHIGHO2_01_FULL_41_86</name>
    <dbReference type="NCBI Taxonomy" id="1817821"/>
    <lineage>
        <taxon>Bacteria</taxon>
        <taxon>Candidatus Doudnaibacteriota</taxon>
    </lineage>
</organism>
<dbReference type="STRING" id="1817821.A2717_01975"/>
<comment type="caution">
    <text evidence="2">The sequence shown here is derived from an EMBL/GenBank/DDBJ whole genome shotgun (WGS) entry which is preliminary data.</text>
</comment>
<feature type="transmembrane region" description="Helical" evidence="1">
    <location>
        <begin position="166"/>
        <end position="185"/>
    </location>
</feature>
<feature type="transmembrane region" description="Helical" evidence="1">
    <location>
        <begin position="36"/>
        <end position="53"/>
    </location>
</feature>
<evidence type="ECO:0008006" key="4">
    <source>
        <dbReference type="Google" id="ProtNLM"/>
    </source>
</evidence>
<dbReference type="Proteomes" id="UP000177610">
    <property type="component" value="Unassembled WGS sequence"/>
</dbReference>
<feature type="transmembrane region" description="Helical" evidence="1">
    <location>
        <begin position="6"/>
        <end position="24"/>
    </location>
</feature>
<protein>
    <recommendedName>
        <fullName evidence="4">PQ-loop repeat-containing protein</fullName>
    </recommendedName>
</protein>
<dbReference type="AlphaFoldDB" id="A0A1F5N9P2"/>
<keyword evidence="1" id="KW-0812">Transmembrane</keyword>
<feature type="transmembrane region" description="Helical" evidence="1">
    <location>
        <begin position="111"/>
        <end position="129"/>
    </location>
</feature>
<keyword evidence="1" id="KW-1133">Transmembrane helix</keyword>
<feature type="transmembrane region" description="Helical" evidence="1">
    <location>
        <begin position="141"/>
        <end position="160"/>
    </location>
</feature>
<sequence>MDIKLFFFILASIFGLGFSIPYFVDIFKKRTQPHLYTWLIWAITQYTAAFASLAGGGGWGAGGMFMAATVNTLVFLLALKYGTKNITKSDTIILIGALAAIVVWWQLDQPLIAVIMVTVIDFVGYFPTYRKSWQEPWSETVKSWIGFFIAMCFALLSLQAYNALTLPYVLMVIVSNLTVAVICLIRRQKIPKPISTR</sequence>
<keyword evidence="1" id="KW-0472">Membrane</keyword>
<dbReference type="EMBL" id="MFEH01000001">
    <property type="protein sequence ID" value="OGE74293.1"/>
    <property type="molecule type" value="Genomic_DNA"/>
</dbReference>
<gene>
    <name evidence="2" type="ORF">A2717_01975</name>
</gene>
<feature type="transmembrane region" description="Helical" evidence="1">
    <location>
        <begin position="59"/>
        <end position="79"/>
    </location>
</feature>
<name>A0A1F5N9P2_9BACT</name>
<accession>A0A1F5N9P2</accession>